<sequence length="89" mass="9778">MPETLTESQTSTGKCTGSYQVIKVIGLEMSESGWALMLEGRVAPSSRPYLSEARSRAAHHVGLTLERGLDAIMGFLSRLLHAEAWCWRG</sequence>
<dbReference type="Proteomes" id="UP001341840">
    <property type="component" value="Unassembled WGS sequence"/>
</dbReference>
<comment type="caution">
    <text evidence="1">The sequence shown here is derived from an EMBL/GenBank/DDBJ whole genome shotgun (WGS) entry which is preliminary data.</text>
</comment>
<protein>
    <submittedName>
        <fullName evidence="1">Uncharacterized protein</fullName>
    </submittedName>
</protein>
<organism evidence="1 2">
    <name type="scientific">Stylosanthes scabra</name>
    <dbReference type="NCBI Taxonomy" id="79078"/>
    <lineage>
        <taxon>Eukaryota</taxon>
        <taxon>Viridiplantae</taxon>
        <taxon>Streptophyta</taxon>
        <taxon>Embryophyta</taxon>
        <taxon>Tracheophyta</taxon>
        <taxon>Spermatophyta</taxon>
        <taxon>Magnoliopsida</taxon>
        <taxon>eudicotyledons</taxon>
        <taxon>Gunneridae</taxon>
        <taxon>Pentapetalae</taxon>
        <taxon>rosids</taxon>
        <taxon>fabids</taxon>
        <taxon>Fabales</taxon>
        <taxon>Fabaceae</taxon>
        <taxon>Papilionoideae</taxon>
        <taxon>50 kb inversion clade</taxon>
        <taxon>dalbergioids sensu lato</taxon>
        <taxon>Dalbergieae</taxon>
        <taxon>Pterocarpus clade</taxon>
        <taxon>Stylosanthes</taxon>
    </lineage>
</organism>
<proteinExistence type="predicted"/>
<keyword evidence="2" id="KW-1185">Reference proteome</keyword>
<reference evidence="1 2" key="1">
    <citation type="journal article" date="2023" name="Plants (Basel)">
        <title>Bridging the Gap: Combining Genomics and Transcriptomics Approaches to Understand Stylosanthes scabra, an Orphan Legume from the Brazilian Caatinga.</title>
        <authorList>
            <person name="Ferreira-Neto J.R.C."/>
            <person name="da Silva M.D."/>
            <person name="Binneck E."/>
            <person name="de Melo N.F."/>
            <person name="da Silva R.H."/>
            <person name="de Melo A.L.T.M."/>
            <person name="Pandolfi V."/>
            <person name="Bustamante F.O."/>
            <person name="Brasileiro-Vidal A.C."/>
            <person name="Benko-Iseppon A.M."/>
        </authorList>
    </citation>
    <scope>NUCLEOTIDE SEQUENCE [LARGE SCALE GENOMIC DNA]</scope>
    <source>
        <tissue evidence="1">Leaves</tissue>
    </source>
</reference>
<dbReference type="EMBL" id="JASCZI010060626">
    <property type="protein sequence ID" value="MED6134732.1"/>
    <property type="molecule type" value="Genomic_DNA"/>
</dbReference>
<evidence type="ECO:0000313" key="1">
    <source>
        <dbReference type="EMBL" id="MED6134732.1"/>
    </source>
</evidence>
<name>A0ABU6SEB8_9FABA</name>
<evidence type="ECO:0000313" key="2">
    <source>
        <dbReference type="Proteomes" id="UP001341840"/>
    </source>
</evidence>
<accession>A0ABU6SEB8</accession>
<gene>
    <name evidence="1" type="ORF">PIB30_039734</name>
</gene>